<keyword evidence="2" id="KW-0282">Flagellum</keyword>
<reference evidence="2 3" key="1">
    <citation type="submission" date="2020-03" db="EMBL/GenBank/DDBJ databases">
        <title>Genomic Encyclopedia of Type Strains, Phase III (KMG-III): the genomes of soil and plant-associated and newly described type strains.</title>
        <authorList>
            <person name="Whitman W."/>
        </authorList>
    </citation>
    <scope>NUCLEOTIDE SEQUENCE [LARGE SCALE GENOMIC DNA]</scope>
    <source>
        <strain evidence="2 3">CECT 4207</strain>
    </source>
</reference>
<evidence type="ECO:0000313" key="2">
    <source>
        <dbReference type="EMBL" id="NIJ00602.1"/>
    </source>
</evidence>
<evidence type="ECO:0000313" key="3">
    <source>
        <dbReference type="Proteomes" id="UP000802392"/>
    </source>
</evidence>
<keyword evidence="2" id="KW-0966">Cell projection</keyword>
<dbReference type="PANTHER" id="PTHR39185:SF1">
    <property type="entry name" value="SWARMING MOTILITY PROTEIN SWRD"/>
    <property type="match status" value="1"/>
</dbReference>
<dbReference type="EMBL" id="JAAOZD010000002">
    <property type="protein sequence ID" value="NIJ00602.1"/>
    <property type="molecule type" value="Genomic_DNA"/>
</dbReference>
<keyword evidence="2" id="KW-0969">Cilium</keyword>
<organism evidence="2 3">
    <name type="scientific">Paenarthrobacter ilicis</name>
    <dbReference type="NCBI Taxonomy" id="43665"/>
    <lineage>
        <taxon>Bacteria</taxon>
        <taxon>Bacillati</taxon>
        <taxon>Actinomycetota</taxon>
        <taxon>Actinomycetes</taxon>
        <taxon>Micrococcales</taxon>
        <taxon>Micrococcaceae</taxon>
        <taxon>Paenarthrobacter</taxon>
    </lineage>
</organism>
<evidence type="ECO:0000256" key="1">
    <source>
        <dbReference type="SAM" id="MobiDB-lite"/>
    </source>
</evidence>
<comment type="caution">
    <text evidence="2">The sequence shown here is derived from an EMBL/GenBank/DDBJ whole genome shotgun (WGS) entry which is preliminary data.</text>
</comment>
<accession>A0ABX0TIM5</accession>
<dbReference type="RefSeq" id="WP_167264370.1">
    <property type="nucleotide sequence ID" value="NZ_BAAAVO010000009.1"/>
</dbReference>
<dbReference type="InterPro" id="IPR009384">
    <property type="entry name" value="SwrD-like"/>
</dbReference>
<name>A0ABX0TIM5_9MICC</name>
<keyword evidence="3" id="KW-1185">Reference proteome</keyword>
<dbReference type="Pfam" id="PF06289">
    <property type="entry name" value="FlbD"/>
    <property type="match status" value="1"/>
</dbReference>
<feature type="compositionally biased region" description="Basic and acidic residues" evidence="1">
    <location>
        <begin position="79"/>
        <end position="88"/>
    </location>
</feature>
<proteinExistence type="predicted"/>
<dbReference type="Proteomes" id="UP000802392">
    <property type="component" value="Unassembled WGS sequence"/>
</dbReference>
<dbReference type="PANTHER" id="PTHR39185">
    <property type="entry name" value="SWARMING MOTILITY PROTEIN SWRD"/>
    <property type="match status" value="1"/>
</dbReference>
<feature type="compositionally biased region" description="Pro residues" evidence="1">
    <location>
        <begin position="94"/>
        <end position="105"/>
    </location>
</feature>
<protein>
    <submittedName>
        <fullName evidence="2">Flagellar protein FlbD</fullName>
    </submittedName>
</protein>
<sequence length="105" mass="11504">MIVVTRLNGTRFAVNPDILERIHESPDTHLVTLDGAAYVVRESLAEVVELIANYRAGVLRRAHDLPAVTGYPLSLVRSPEPEEPREPGESPDPGHAPEPTHPNGR</sequence>
<gene>
    <name evidence="2" type="ORF">FHR86_000915</name>
</gene>
<feature type="region of interest" description="Disordered" evidence="1">
    <location>
        <begin position="70"/>
        <end position="105"/>
    </location>
</feature>